<comment type="caution">
    <text evidence="9">The sequence shown here is derived from an EMBL/GenBank/DDBJ whole genome shotgun (WGS) entry which is preliminary data.</text>
</comment>
<dbReference type="Proteomes" id="UP000030106">
    <property type="component" value="Unassembled WGS sequence"/>
</dbReference>
<evidence type="ECO:0000256" key="2">
    <source>
        <dbReference type="ARBA" id="ARBA00022448"/>
    </source>
</evidence>
<keyword evidence="4 7" id="KW-0812">Transmembrane</keyword>
<dbReference type="InterPro" id="IPR020846">
    <property type="entry name" value="MFS_dom"/>
</dbReference>
<feature type="transmembrane region" description="Helical" evidence="7">
    <location>
        <begin position="266"/>
        <end position="282"/>
    </location>
</feature>
<evidence type="ECO:0000256" key="7">
    <source>
        <dbReference type="SAM" id="Phobius"/>
    </source>
</evidence>
<dbReference type="InterPro" id="IPR011701">
    <property type="entry name" value="MFS"/>
</dbReference>
<dbReference type="PRINTS" id="PR01036">
    <property type="entry name" value="TCRTETB"/>
</dbReference>
<feature type="transmembrane region" description="Helical" evidence="7">
    <location>
        <begin position="116"/>
        <end position="135"/>
    </location>
</feature>
<organism evidence="9 10">
    <name type="scientific">Beauveria bassiana D1-5</name>
    <dbReference type="NCBI Taxonomy" id="1245745"/>
    <lineage>
        <taxon>Eukaryota</taxon>
        <taxon>Fungi</taxon>
        <taxon>Dikarya</taxon>
        <taxon>Ascomycota</taxon>
        <taxon>Pezizomycotina</taxon>
        <taxon>Sordariomycetes</taxon>
        <taxon>Hypocreomycetidae</taxon>
        <taxon>Hypocreales</taxon>
        <taxon>Cordycipitaceae</taxon>
        <taxon>Beauveria</taxon>
    </lineage>
</organism>
<feature type="transmembrane region" description="Helical" evidence="7">
    <location>
        <begin position="302"/>
        <end position="327"/>
    </location>
</feature>
<dbReference type="PROSITE" id="PS50850">
    <property type="entry name" value="MFS"/>
    <property type="match status" value="1"/>
</dbReference>
<reference evidence="9 10" key="1">
    <citation type="submission" date="2012-10" db="EMBL/GenBank/DDBJ databases">
        <title>Genome sequencing and analysis of entomopathogenic fungi Beauveria bassiana D1-5.</title>
        <authorList>
            <person name="Li Q."/>
            <person name="Wang L."/>
            <person name="Zhang Z."/>
            <person name="Wang Q."/>
            <person name="Ren J."/>
            <person name="Wang M."/>
            <person name="Xu W."/>
            <person name="Wang J."/>
            <person name="Lu Y."/>
            <person name="Du Q."/>
            <person name="Sun Z."/>
        </authorList>
    </citation>
    <scope>NUCLEOTIDE SEQUENCE [LARGE SCALE GENOMIC DNA]</scope>
    <source>
        <strain evidence="9 10">D1-5</strain>
    </source>
</reference>
<sequence>MRLPPVFKYHYICCTDNLILRAALRQGTVMELFSTQPGDEGLPGRQRLMAMLAVMTTVTMAVFDGSMVNIALPTIAKALGVSGSDAIWVANGYLLATAMTLAIFAALATRLGFRQVFVFGLSLFTLASAGCALSSSLDMLVIMRLLQGVGGAAVLSISPAILRSVFPNRLLGRILGLNAFLIATSTAIAPLLGGTLLSTLGWEWLFAVNIPLGIAALGLSLRVPAGDTAANPKPFDYAGSLLSALLLGSLIMAADSFTRSGGMMSALIYSVISLFAGVAFIWRERRAAQPLLPLTLFASARFSLAAMTSLASFIGQGITFVALPFLFQNVYGYSAFASALLFTPWPVGIMLAAPRAGRLADKHSPALIATTGLGVFTVGLVLLALLPAHAQAWDIGLRSLVCGIGFGIFQSPNNREMMANASRENSGYASGILAIMRTFGQCLGAAIVGIILALYGNAIWQEPQAIRLSLWVAAGATLLAISLSGLRTRQPGQQNI</sequence>
<feature type="transmembrane region" description="Helical" evidence="7">
    <location>
        <begin position="468"/>
        <end position="486"/>
    </location>
</feature>
<dbReference type="Gene3D" id="1.20.1720.10">
    <property type="entry name" value="Multidrug resistance protein D"/>
    <property type="match status" value="1"/>
</dbReference>
<proteinExistence type="predicted"/>
<feature type="transmembrane region" description="Helical" evidence="7">
    <location>
        <begin position="52"/>
        <end position="75"/>
    </location>
</feature>
<dbReference type="AlphaFoldDB" id="A0A0A2W3Y9"/>
<dbReference type="PANTHER" id="PTHR42718">
    <property type="entry name" value="MAJOR FACILITATOR SUPERFAMILY MULTIDRUG TRANSPORTER MFSC"/>
    <property type="match status" value="1"/>
</dbReference>
<keyword evidence="6 7" id="KW-0472">Membrane</keyword>
<dbReference type="HOGENOM" id="CLU_000960_28_3_1"/>
<gene>
    <name evidence="9" type="ORF">BBAD15_g923</name>
</gene>
<dbReference type="EMBL" id="ANFO01000044">
    <property type="protein sequence ID" value="KGQ13387.1"/>
    <property type="molecule type" value="Genomic_DNA"/>
</dbReference>
<feature type="transmembrane region" description="Helical" evidence="7">
    <location>
        <begin position="235"/>
        <end position="254"/>
    </location>
</feature>
<evidence type="ECO:0000313" key="9">
    <source>
        <dbReference type="EMBL" id="KGQ13387.1"/>
    </source>
</evidence>
<evidence type="ECO:0000313" key="10">
    <source>
        <dbReference type="Proteomes" id="UP000030106"/>
    </source>
</evidence>
<dbReference type="InterPro" id="IPR036259">
    <property type="entry name" value="MFS_trans_sf"/>
</dbReference>
<keyword evidence="3" id="KW-1003">Cell membrane</keyword>
<keyword evidence="2" id="KW-0813">Transport</keyword>
<accession>A0A0A2W3Y9</accession>
<dbReference type="GO" id="GO:0005886">
    <property type="term" value="C:plasma membrane"/>
    <property type="evidence" value="ECO:0007669"/>
    <property type="project" value="UniProtKB-SubCell"/>
</dbReference>
<name>A0A0A2W3Y9_BEABA</name>
<dbReference type="CDD" id="cd17321">
    <property type="entry name" value="MFS_MMR_MDR_like"/>
    <property type="match status" value="1"/>
</dbReference>
<evidence type="ECO:0000256" key="1">
    <source>
        <dbReference type="ARBA" id="ARBA00004651"/>
    </source>
</evidence>
<protein>
    <submittedName>
        <fullName evidence="9">Putative transporter yebQ</fullName>
    </submittedName>
</protein>
<feature type="transmembrane region" description="Helical" evidence="7">
    <location>
        <begin position="87"/>
        <end position="109"/>
    </location>
</feature>
<evidence type="ECO:0000256" key="4">
    <source>
        <dbReference type="ARBA" id="ARBA00022692"/>
    </source>
</evidence>
<dbReference type="InterPro" id="IPR004638">
    <property type="entry name" value="EmrB-like"/>
</dbReference>
<feature type="transmembrane region" description="Helical" evidence="7">
    <location>
        <begin position="392"/>
        <end position="409"/>
    </location>
</feature>
<evidence type="ECO:0000259" key="8">
    <source>
        <dbReference type="PROSITE" id="PS50850"/>
    </source>
</evidence>
<dbReference type="NCBIfam" id="TIGR00711">
    <property type="entry name" value="efflux_EmrB"/>
    <property type="match status" value="1"/>
</dbReference>
<keyword evidence="5 7" id="KW-1133">Transmembrane helix</keyword>
<evidence type="ECO:0000256" key="5">
    <source>
        <dbReference type="ARBA" id="ARBA00022989"/>
    </source>
</evidence>
<dbReference type="Gene3D" id="1.20.1250.20">
    <property type="entry name" value="MFS general substrate transporter like domains"/>
    <property type="match status" value="1"/>
</dbReference>
<feature type="transmembrane region" description="Helical" evidence="7">
    <location>
        <begin position="333"/>
        <end position="353"/>
    </location>
</feature>
<dbReference type="PANTHER" id="PTHR42718:SF46">
    <property type="entry name" value="BLR6921 PROTEIN"/>
    <property type="match status" value="1"/>
</dbReference>
<dbReference type="Pfam" id="PF07690">
    <property type="entry name" value="MFS_1"/>
    <property type="match status" value="1"/>
</dbReference>
<feature type="transmembrane region" description="Helical" evidence="7">
    <location>
        <begin position="365"/>
        <end position="386"/>
    </location>
</feature>
<evidence type="ECO:0000256" key="3">
    <source>
        <dbReference type="ARBA" id="ARBA00022475"/>
    </source>
</evidence>
<feature type="transmembrane region" description="Helical" evidence="7">
    <location>
        <begin position="430"/>
        <end position="456"/>
    </location>
</feature>
<feature type="domain" description="Major facilitator superfamily (MFS) profile" evidence="8">
    <location>
        <begin position="50"/>
        <end position="492"/>
    </location>
</feature>
<feature type="transmembrane region" description="Helical" evidence="7">
    <location>
        <begin position="174"/>
        <end position="192"/>
    </location>
</feature>
<evidence type="ECO:0000256" key="6">
    <source>
        <dbReference type="ARBA" id="ARBA00023136"/>
    </source>
</evidence>
<comment type="subcellular location">
    <subcellularLocation>
        <location evidence="1">Cell membrane</location>
        <topology evidence="1">Multi-pass membrane protein</topology>
    </subcellularLocation>
</comment>
<feature type="transmembrane region" description="Helical" evidence="7">
    <location>
        <begin position="141"/>
        <end position="162"/>
    </location>
</feature>
<feature type="transmembrane region" description="Helical" evidence="7">
    <location>
        <begin position="204"/>
        <end position="223"/>
    </location>
</feature>
<dbReference type="GO" id="GO:0022857">
    <property type="term" value="F:transmembrane transporter activity"/>
    <property type="evidence" value="ECO:0007669"/>
    <property type="project" value="InterPro"/>
</dbReference>
<dbReference type="SUPFAM" id="SSF103473">
    <property type="entry name" value="MFS general substrate transporter"/>
    <property type="match status" value="1"/>
</dbReference>